<keyword evidence="2" id="KW-1185">Reference proteome</keyword>
<organism evidence="1 2">
    <name type="scientific">Discostella pseudostelligera</name>
    <dbReference type="NCBI Taxonomy" id="259834"/>
    <lineage>
        <taxon>Eukaryota</taxon>
        <taxon>Sar</taxon>
        <taxon>Stramenopiles</taxon>
        <taxon>Ochrophyta</taxon>
        <taxon>Bacillariophyta</taxon>
        <taxon>Coscinodiscophyceae</taxon>
        <taxon>Thalassiosirophycidae</taxon>
        <taxon>Stephanodiscales</taxon>
        <taxon>Stephanodiscaceae</taxon>
        <taxon>Discostella</taxon>
    </lineage>
</organism>
<proteinExistence type="predicted"/>
<accession>A0ABD3MXI1</accession>
<evidence type="ECO:0000313" key="1">
    <source>
        <dbReference type="EMBL" id="KAL3767531.1"/>
    </source>
</evidence>
<sequence length="624" mass="70224">MSFGFGSSQMTTKKILLRRYASAPNGEDAPTPTPTEPLLLDPELSNAVQQTPAHKRKTSDTLNLGELNISPEVYAKSISAAYSSLSPIEMQSNAVDLEGDDSSTNNQRWRKAVHPLTSPCKLISILTFFIAVGTLHSVATRHQHSSIHSLIDDGGFEAVGGPKEARAPEEEWIELYNSPDRMPAMESSGPWPVDPNIGGLTMFENVCITNNIDAPKAPELDTSLRGLLYFTNKVKSSKRCVPCSKSQMLSNTDDVDEEVGNGWDYSKSDTDLGHPCGMKGLHAMFATSVMDYNRCMADTNNRKSIIVARQNQYPSNVIQVHYFRDPTFLMQFDAHDKDKSLFDMLLTYLPHWHQFQSDGNFPFDSVISHSVQGCLTHSKNWLCEVLHQIRGFGFAKEIPWERKDSTLYCFKRIYYNQMDYQRDLHHENLLDKAIMDDFRDELFSHLALPGPRDLTDVWKKDAKIGIKRPINIALYGNGRNEWKDLITLVNITRGEKTYPNMEFNIIDNFDELTVAEQATVFNLADAVVMVSGDHMANAIFSPDNTFFAEVGCSPQSLIGNTHFMSLILGTYRGIGRCSEDYSDDEVCVTCSSETDFSMRGEHFRALLADIAKNYDEKVSFIRDS</sequence>
<gene>
    <name evidence="1" type="ORF">ACHAWU_000194</name>
</gene>
<dbReference type="EMBL" id="JALLBG020000075">
    <property type="protein sequence ID" value="KAL3767531.1"/>
    <property type="molecule type" value="Genomic_DNA"/>
</dbReference>
<reference evidence="1 2" key="1">
    <citation type="submission" date="2024-10" db="EMBL/GenBank/DDBJ databases">
        <title>Updated reference genomes for cyclostephanoid diatoms.</title>
        <authorList>
            <person name="Roberts W.R."/>
            <person name="Alverson A.J."/>
        </authorList>
    </citation>
    <scope>NUCLEOTIDE SEQUENCE [LARGE SCALE GENOMIC DNA]</scope>
    <source>
        <strain evidence="1 2">AJA232-27</strain>
    </source>
</reference>
<evidence type="ECO:0000313" key="2">
    <source>
        <dbReference type="Proteomes" id="UP001530293"/>
    </source>
</evidence>
<protein>
    <submittedName>
        <fullName evidence="1">Uncharacterized protein</fullName>
    </submittedName>
</protein>
<comment type="caution">
    <text evidence="1">The sequence shown here is derived from an EMBL/GenBank/DDBJ whole genome shotgun (WGS) entry which is preliminary data.</text>
</comment>
<name>A0ABD3MXI1_9STRA</name>
<dbReference type="Proteomes" id="UP001530293">
    <property type="component" value="Unassembled WGS sequence"/>
</dbReference>
<dbReference type="AlphaFoldDB" id="A0ABD3MXI1"/>